<sequence length="956" mass="104721">MVDSRMSKVFVTSVAALLLLSSVVFLAGSQADASDDLQITDAYAPDGTPPPRQNIEYDYLINWRNVGDSDYTGKVVLYAPASNGDCSFSSVADETNDFNMESDQNGQVTLSITFDQVGDVCITAAIVNDGNNYGEYQVIITVEPETGDADLYASFDMESNEAAAQEPVTITFEFGNQGDVSTQTPISLMVWFGDDDNNEEYVVDPSPATFDFISPDPDDEGIPPARLDWEYTLPDIEDGLYKLKVKIDSDGNNTEDSDTSNNVDIIDLCVGDCSQADLKVKDRGPDTLVSLPEEPVAGRIVTFSYSIENIGQGEARGTPSNPLVMFLEVMKCPNKDCSDQTWVKVNESREIRPGIPANGGEFNDDFFLRMNWSTSPQDAGFWNVRVFVDGYDSINELNETNNANSDADWYKVKSDYLELREQRPDLIVANIDEGNEKVYNNEENTLLIAVSQADLGDSLASNVKVYLRIVDPFNDPIEWFEIDEPKTVGFDGLPTFFEHVWTPTKVGTYGISAHVDRNDEILEWSEDNNQLSNIPVTVYEKLPDLEIAAISVSPVSDGGYAMVGVNSEITATITNSGVRNMTDSEGTKLEVSFYTVSPFNSKLAAINVDKALAMGETTDVTIPFTFFENAAYRFIVKVDENQEISEGPGGPELNNEGAKNVYAESSVDAFVSNMTVDLGDGLAGKECPMVFEVGIANIPQGATYRLHFNVSVDGTFGWGEVLSLANQNSTGFYPVGTGYSVSGQYAFIDFNSSYSSQTVEVPWFPSKERTDKYNASVSVSSSINVNDENDIAYVNQLSITKLTTNLAVEAFKVTENDGSAELRVTIGYPQGEQSELDVEIAMHVYKASDYADGNPPIDTLTVKTIEGLMRGDSKAISFTWAVKDGGYIFVAIIDPSDMIKEVEESDNIFPSKEQTFGASNVANLDDDEEDDGLLPAPSLLAILVIFSMVALIRRRN</sequence>
<proteinExistence type="predicted"/>
<reference evidence="3 4" key="1">
    <citation type="submission" date="2016-08" db="EMBL/GenBank/DDBJ databases">
        <title>New Insights into Marine Group III Euryarchaeota, from dark to light.</title>
        <authorList>
            <person name="Haro-Moreno J.M."/>
            <person name="Rodriguez-Valera F."/>
            <person name="Lopez-Garcia P."/>
            <person name="Moreira D."/>
            <person name="Martin-Cuadrado A.B."/>
        </authorList>
    </citation>
    <scope>NUCLEOTIDE SEQUENCE [LARGE SCALE GENOMIC DNA]</scope>
    <source>
        <strain evidence="3">CG-Epi4</strain>
    </source>
</reference>
<dbReference type="Pfam" id="PF07705">
    <property type="entry name" value="CARDB"/>
    <property type="match status" value="2"/>
</dbReference>
<protein>
    <recommendedName>
        <fullName evidence="2">CARDB domain-containing protein</fullName>
    </recommendedName>
</protein>
<evidence type="ECO:0000259" key="2">
    <source>
        <dbReference type="Pfam" id="PF07705"/>
    </source>
</evidence>
<dbReference type="EMBL" id="MIYX01000018">
    <property type="protein sequence ID" value="OIR20789.1"/>
    <property type="molecule type" value="Genomic_DNA"/>
</dbReference>
<feature type="domain" description="CARDB" evidence="2">
    <location>
        <begin position="543"/>
        <end position="656"/>
    </location>
</feature>
<organism evidence="3 4">
    <name type="scientific">Marine Group III euryarchaeote CG-Epi4</name>
    <dbReference type="NCBI Taxonomy" id="1888998"/>
    <lineage>
        <taxon>Archaea</taxon>
        <taxon>Methanobacteriati</taxon>
        <taxon>Thermoplasmatota</taxon>
        <taxon>Thermoplasmata</taxon>
        <taxon>Candidatus Thermoprofundales</taxon>
    </lineage>
</organism>
<keyword evidence="1" id="KW-0472">Membrane</keyword>
<dbReference type="AlphaFoldDB" id="A0A1J5TWC5"/>
<name>A0A1J5TWC5_9ARCH</name>
<dbReference type="InterPro" id="IPR011635">
    <property type="entry name" value="CARDB"/>
</dbReference>
<evidence type="ECO:0000313" key="3">
    <source>
        <dbReference type="EMBL" id="OIR20789.1"/>
    </source>
</evidence>
<feature type="domain" description="CARDB" evidence="2">
    <location>
        <begin position="423"/>
        <end position="532"/>
    </location>
</feature>
<gene>
    <name evidence="3" type="ORF">BEU01_00735</name>
</gene>
<dbReference type="Proteomes" id="UP000183375">
    <property type="component" value="Unassembled WGS sequence"/>
</dbReference>
<comment type="caution">
    <text evidence="3">The sequence shown here is derived from an EMBL/GenBank/DDBJ whole genome shotgun (WGS) entry which is preliminary data.</text>
</comment>
<keyword evidence="1" id="KW-0812">Transmembrane</keyword>
<keyword evidence="1" id="KW-1133">Transmembrane helix</keyword>
<dbReference type="InterPro" id="IPR013783">
    <property type="entry name" value="Ig-like_fold"/>
</dbReference>
<evidence type="ECO:0000256" key="1">
    <source>
        <dbReference type="SAM" id="Phobius"/>
    </source>
</evidence>
<accession>A0A1J5TWC5</accession>
<dbReference type="Gene3D" id="2.60.40.10">
    <property type="entry name" value="Immunoglobulins"/>
    <property type="match status" value="5"/>
</dbReference>
<feature type="transmembrane region" description="Helical" evidence="1">
    <location>
        <begin position="933"/>
        <end position="952"/>
    </location>
</feature>
<evidence type="ECO:0000313" key="4">
    <source>
        <dbReference type="Proteomes" id="UP000183375"/>
    </source>
</evidence>